<evidence type="ECO:0000256" key="8">
    <source>
        <dbReference type="ARBA" id="ARBA00023098"/>
    </source>
</evidence>
<comment type="caution">
    <text evidence="12">The sequence shown here is derived from an EMBL/GenBank/DDBJ whole genome shotgun (WGS) entry which is preliminary data.</text>
</comment>
<evidence type="ECO:0000256" key="2">
    <source>
        <dbReference type="ARBA" id="ARBA00008749"/>
    </source>
</evidence>
<evidence type="ECO:0000256" key="11">
    <source>
        <dbReference type="SAM" id="Phobius"/>
    </source>
</evidence>
<evidence type="ECO:0000256" key="5">
    <source>
        <dbReference type="ARBA" id="ARBA00022832"/>
    </source>
</evidence>
<evidence type="ECO:0000313" key="13">
    <source>
        <dbReference type="Proteomes" id="UP000317894"/>
    </source>
</evidence>
<feature type="transmembrane region" description="Helical" evidence="11">
    <location>
        <begin position="169"/>
        <end position="189"/>
    </location>
</feature>
<keyword evidence="3" id="KW-0444">Lipid biosynthesis</keyword>
<feature type="transmembrane region" description="Helical" evidence="11">
    <location>
        <begin position="86"/>
        <end position="106"/>
    </location>
</feature>
<keyword evidence="7" id="KW-0560">Oxidoreductase</keyword>
<organism evidence="12 13">
    <name type="scientific">Glacieibacterium frigidum</name>
    <dbReference type="NCBI Taxonomy" id="2593303"/>
    <lineage>
        <taxon>Bacteria</taxon>
        <taxon>Pseudomonadati</taxon>
        <taxon>Pseudomonadota</taxon>
        <taxon>Alphaproteobacteria</taxon>
        <taxon>Sphingomonadales</taxon>
        <taxon>Sphingosinicellaceae</taxon>
        <taxon>Glacieibacterium</taxon>
    </lineage>
</organism>
<evidence type="ECO:0000256" key="6">
    <source>
        <dbReference type="ARBA" id="ARBA00022989"/>
    </source>
</evidence>
<dbReference type="OrthoDB" id="19906at2"/>
<evidence type="ECO:0000313" key="12">
    <source>
        <dbReference type="EMBL" id="TRW18432.1"/>
    </source>
</evidence>
<reference evidence="12 13" key="1">
    <citation type="submission" date="2019-07" db="EMBL/GenBank/DDBJ databases">
        <title>Novel species isolated from glacier.</title>
        <authorList>
            <person name="Liu Q."/>
            <person name="Xin Y.-H."/>
        </authorList>
    </citation>
    <scope>NUCLEOTIDE SEQUENCE [LARGE SCALE GENOMIC DNA]</scope>
    <source>
        <strain evidence="12 13">LB1R16</strain>
    </source>
</reference>
<dbReference type="GO" id="GO:0006633">
    <property type="term" value="P:fatty acid biosynthetic process"/>
    <property type="evidence" value="ECO:0007669"/>
    <property type="project" value="UniProtKB-KW"/>
</dbReference>
<evidence type="ECO:0000256" key="1">
    <source>
        <dbReference type="ARBA" id="ARBA00004141"/>
    </source>
</evidence>
<protein>
    <submittedName>
        <fullName evidence="12">Acyl-CoA desaturase</fullName>
    </submittedName>
</protein>
<name>A0A552UJM4_9SPHN</name>
<keyword evidence="9 11" id="KW-0472">Membrane</keyword>
<dbReference type="GO" id="GO:0016020">
    <property type="term" value="C:membrane"/>
    <property type="evidence" value="ECO:0007669"/>
    <property type="project" value="UniProtKB-SubCell"/>
</dbReference>
<keyword evidence="13" id="KW-1185">Reference proteome</keyword>
<dbReference type="GO" id="GO:0016717">
    <property type="term" value="F:oxidoreductase activity, acting on paired donors, with oxidation of a pair of donors resulting in the reduction of molecular oxygen to two molecules of water"/>
    <property type="evidence" value="ECO:0007669"/>
    <property type="project" value="InterPro"/>
</dbReference>
<dbReference type="Proteomes" id="UP000317894">
    <property type="component" value="Unassembled WGS sequence"/>
</dbReference>
<dbReference type="PANTHER" id="PTHR11351:SF31">
    <property type="entry name" value="DESATURASE 1, ISOFORM A-RELATED"/>
    <property type="match status" value="1"/>
</dbReference>
<dbReference type="AlphaFoldDB" id="A0A552UJM4"/>
<keyword evidence="4 11" id="KW-0812">Transmembrane</keyword>
<sequence>MAAVHRIDGAGACAEVGRPEFDPGKAAWNGTMLAATLVAAPLLFSWSAVAVFAATTWVSLLVGHSVGMHRLMIHRSFDAPKPVERLLIWIGVLVGVSGPFGIMRIHDTRDWAQRQPACHDYFAHRCPLLHDLWWQLACRFAFERPPRFAVEAHFAADPWYRAMDATWRWHQLVVAIPLYIAGGWAWVVWGVGVRVFVSAAGHWTITHFCHGESRDRWRVDAACVQGRNRAGLGWLTYGECWHNNHHAFPESARIGLERGQADPGWLVVRALEHAGLARNVGQPRDPALRADLDELSAPPPARA</sequence>
<evidence type="ECO:0000256" key="10">
    <source>
        <dbReference type="ARBA" id="ARBA00023160"/>
    </source>
</evidence>
<evidence type="ECO:0000256" key="3">
    <source>
        <dbReference type="ARBA" id="ARBA00022516"/>
    </source>
</evidence>
<comment type="subcellular location">
    <subcellularLocation>
        <location evidence="1">Membrane</location>
        <topology evidence="1">Multi-pass membrane protein</topology>
    </subcellularLocation>
</comment>
<keyword evidence="8" id="KW-0443">Lipid metabolism</keyword>
<keyword evidence="5" id="KW-0276">Fatty acid metabolism</keyword>
<proteinExistence type="inferred from homology"/>
<keyword evidence="6 11" id="KW-1133">Transmembrane helix</keyword>
<gene>
    <name evidence="12" type="ORF">FMM06_06760</name>
</gene>
<evidence type="ECO:0000256" key="7">
    <source>
        <dbReference type="ARBA" id="ARBA00023002"/>
    </source>
</evidence>
<keyword evidence="10" id="KW-0275">Fatty acid biosynthesis</keyword>
<evidence type="ECO:0000256" key="4">
    <source>
        <dbReference type="ARBA" id="ARBA00022692"/>
    </source>
</evidence>
<evidence type="ECO:0000256" key="9">
    <source>
        <dbReference type="ARBA" id="ARBA00023136"/>
    </source>
</evidence>
<dbReference type="InterPro" id="IPR015876">
    <property type="entry name" value="Acyl-CoA_DS"/>
</dbReference>
<feature type="transmembrane region" description="Helical" evidence="11">
    <location>
        <begin position="43"/>
        <end position="66"/>
    </location>
</feature>
<dbReference type="PANTHER" id="PTHR11351">
    <property type="entry name" value="ACYL-COA DESATURASE"/>
    <property type="match status" value="1"/>
</dbReference>
<comment type="similarity">
    <text evidence="2">Belongs to the fatty acid desaturase type 2 family.</text>
</comment>
<accession>A0A552UJM4</accession>
<dbReference type="EMBL" id="VJWA01000001">
    <property type="protein sequence ID" value="TRW18432.1"/>
    <property type="molecule type" value="Genomic_DNA"/>
</dbReference>